<protein>
    <recommendedName>
        <fullName evidence="3">Cytidyltransferase-like domain-containing protein</fullName>
    </recommendedName>
</protein>
<organism evidence="4 5">
    <name type="scientific">Candidatus Curtissbacteria bacterium RIFCSPLOWO2_01_FULL_42_26</name>
    <dbReference type="NCBI Taxonomy" id="1797729"/>
    <lineage>
        <taxon>Bacteria</taxon>
        <taxon>Candidatus Curtissiibacteriota</taxon>
    </lineage>
</organism>
<feature type="domain" description="Cytidyltransferase-like" evidence="3">
    <location>
        <begin position="13"/>
        <end position="140"/>
    </location>
</feature>
<dbReference type="NCBIfam" id="TIGR00125">
    <property type="entry name" value="cyt_tran_rel"/>
    <property type="match status" value="1"/>
</dbReference>
<dbReference type="EMBL" id="MFBS01000039">
    <property type="protein sequence ID" value="OGE08284.1"/>
    <property type="molecule type" value="Genomic_DNA"/>
</dbReference>
<evidence type="ECO:0000256" key="2">
    <source>
        <dbReference type="ARBA" id="ARBA00022695"/>
    </source>
</evidence>
<reference evidence="4 5" key="1">
    <citation type="journal article" date="2016" name="Nat. Commun.">
        <title>Thousands of microbial genomes shed light on interconnected biogeochemical processes in an aquifer system.</title>
        <authorList>
            <person name="Anantharaman K."/>
            <person name="Brown C.T."/>
            <person name="Hug L.A."/>
            <person name="Sharon I."/>
            <person name="Castelle C.J."/>
            <person name="Probst A.J."/>
            <person name="Thomas B.C."/>
            <person name="Singh A."/>
            <person name="Wilkins M.J."/>
            <person name="Karaoz U."/>
            <person name="Brodie E.L."/>
            <person name="Williams K.H."/>
            <person name="Hubbard S.S."/>
            <person name="Banfield J.F."/>
        </authorList>
    </citation>
    <scope>NUCLEOTIDE SEQUENCE [LARGE SCALE GENOMIC DNA]</scope>
</reference>
<dbReference type="GO" id="GO:0016779">
    <property type="term" value="F:nucleotidyltransferase activity"/>
    <property type="evidence" value="ECO:0007669"/>
    <property type="project" value="UniProtKB-KW"/>
</dbReference>
<keyword evidence="1" id="KW-0808">Transferase</keyword>
<dbReference type="Gene3D" id="3.40.50.620">
    <property type="entry name" value="HUPs"/>
    <property type="match status" value="1"/>
</dbReference>
<dbReference type="PANTHER" id="PTHR43793">
    <property type="entry name" value="FAD SYNTHASE"/>
    <property type="match status" value="1"/>
</dbReference>
<dbReference type="SUPFAM" id="SSF52374">
    <property type="entry name" value="Nucleotidylyl transferase"/>
    <property type="match status" value="1"/>
</dbReference>
<proteinExistence type="predicted"/>
<evidence type="ECO:0000313" key="5">
    <source>
        <dbReference type="Proteomes" id="UP000179227"/>
    </source>
</evidence>
<evidence type="ECO:0000256" key="1">
    <source>
        <dbReference type="ARBA" id="ARBA00022679"/>
    </source>
</evidence>
<comment type="caution">
    <text evidence="4">The sequence shown here is derived from an EMBL/GenBank/DDBJ whole genome shotgun (WGS) entry which is preliminary data.</text>
</comment>
<evidence type="ECO:0000259" key="3">
    <source>
        <dbReference type="Pfam" id="PF01467"/>
    </source>
</evidence>
<evidence type="ECO:0000313" key="4">
    <source>
        <dbReference type="EMBL" id="OGE08284.1"/>
    </source>
</evidence>
<dbReference type="InterPro" id="IPR004821">
    <property type="entry name" value="Cyt_trans-like"/>
</dbReference>
<dbReference type="Proteomes" id="UP000179227">
    <property type="component" value="Unassembled WGS sequence"/>
</dbReference>
<dbReference type="AlphaFoldDB" id="A0A1F5HVT1"/>
<keyword evidence="2" id="KW-0548">Nucleotidyltransferase</keyword>
<accession>A0A1F5HVT1</accession>
<dbReference type="STRING" id="1797729.A3A60_02125"/>
<dbReference type="Pfam" id="PF01467">
    <property type="entry name" value="CTP_transf_like"/>
    <property type="match status" value="1"/>
</dbReference>
<dbReference type="PANTHER" id="PTHR43793:SF1">
    <property type="entry name" value="FAD SYNTHASE"/>
    <property type="match status" value="1"/>
</dbReference>
<dbReference type="InterPro" id="IPR050385">
    <property type="entry name" value="Archaeal_FAD_synthase"/>
</dbReference>
<dbReference type="InterPro" id="IPR014729">
    <property type="entry name" value="Rossmann-like_a/b/a_fold"/>
</dbReference>
<gene>
    <name evidence="4" type="ORF">A3A60_02125</name>
</gene>
<name>A0A1F5HVT1_9BACT</name>
<sequence>MFKLLKIVKVVMVFGAFDGLHPGHLHFFREAKKFGDFLVVSVGTDKNVEKIKGKKPLFHQDERLDLVRECKFVDNAVIGAESEFYDHIKSFKPDVICLGYDQWAKEDEVRGELDKVGLKSTVIKRLKAYEPLRAKSTITKQNSVDF</sequence>